<dbReference type="Pfam" id="PF00105">
    <property type="entry name" value="zf-C4"/>
    <property type="match status" value="1"/>
</dbReference>
<keyword evidence="8" id="KW-0539">Nucleus</keyword>
<evidence type="ECO:0000256" key="8">
    <source>
        <dbReference type="ARBA" id="ARBA00023242"/>
    </source>
</evidence>
<dbReference type="SUPFAM" id="SSF57716">
    <property type="entry name" value="Glucocorticoid receptor-like (DNA-binding domain)"/>
    <property type="match status" value="1"/>
</dbReference>
<dbReference type="Proteomes" id="UP000050761">
    <property type="component" value="Unassembled WGS sequence"/>
</dbReference>
<dbReference type="WBParaSite" id="HPBE_0000464201-mRNA-1">
    <property type="protein sequence ID" value="HPBE_0000464201-mRNA-1"/>
    <property type="gene ID" value="HPBE_0000464201"/>
</dbReference>
<dbReference type="InterPro" id="IPR001628">
    <property type="entry name" value="Znf_hrmn_rcpt"/>
</dbReference>
<evidence type="ECO:0000256" key="7">
    <source>
        <dbReference type="ARBA" id="ARBA00023170"/>
    </source>
</evidence>
<reference evidence="11" key="1">
    <citation type="submission" date="2019-09" db="UniProtKB">
        <authorList>
            <consortium name="WormBaseParasite"/>
        </authorList>
    </citation>
    <scope>IDENTIFICATION</scope>
</reference>
<dbReference type="PRINTS" id="PR00047">
    <property type="entry name" value="STROIDFINGER"/>
</dbReference>
<protein>
    <submittedName>
        <fullName evidence="11">Nuclear receptor domain-containing protein</fullName>
    </submittedName>
</protein>
<dbReference type="GO" id="GO:0008270">
    <property type="term" value="F:zinc ion binding"/>
    <property type="evidence" value="ECO:0007669"/>
    <property type="project" value="UniProtKB-KW"/>
</dbReference>
<keyword evidence="10" id="KW-1185">Reference proteome</keyword>
<keyword evidence="6" id="KW-0804">Transcription</keyword>
<evidence type="ECO:0000313" key="11">
    <source>
        <dbReference type="WBParaSite" id="HPBE_0000464201-mRNA-1"/>
    </source>
</evidence>
<dbReference type="InterPro" id="IPR013088">
    <property type="entry name" value="Znf_NHR/GATA"/>
</dbReference>
<keyword evidence="7" id="KW-0675">Receptor</keyword>
<dbReference type="SMART" id="SM00399">
    <property type="entry name" value="ZnF_C4"/>
    <property type="match status" value="1"/>
</dbReference>
<name>A0A183FE80_HELPZ</name>
<keyword evidence="1" id="KW-0479">Metal-binding</keyword>
<evidence type="ECO:0000256" key="5">
    <source>
        <dbReference type="ARBA" id="ARBA00023125"/>
    </source>
</evidence>
<sequence length="119" mass="13350">LLNSVCEDPKGSVHFGVVSCAACSAFFRRTVSENRKYTCRQHRCYCRACRLQKCLLMGMDPGSTCLRHASFCASLLTLSNFLTSSIFCRGASTPRLWHGSLTHSPTFVLCAYRKAQRFI</sequence>
<keyword evidence="4" id="KW-0805">Transcription regulation</keyword>
<dbReference type="AlphaFoldDB" id="A0A183FE80"/>
<dbReference type="Gene3D" id="3.30.50.10">
    <property type="entry name" value="Erythroid Transcription Factor GATA-1, subunit A"/>
    <property type="match status" value="1"/>
</dbReference>
<evidence type="ECO:0000259" key="9">
    <source>
        <dbReference type="PROSITE" id="PS51030"/>
    </source>
</evidence>
<evidence type="ECO:0000256" key="1">
    <source>
        <dbReference type="ARBA" id="ARBA00022723"/>
    </source>
</evidence>
<evidence type="ECO:0000256" key="6">
    <source>
        <dbReference type="ARBA" id="ARBA00023163"/>
    </source>
</evidence>
<feature type="domain" description="Nuclear receptor" evidence="9">
    <location>
        <begin position="1"/>
        <end position="66"/>
    </location>
</feature>
<keyword evidence="5" id="KW-0238">DNA-binding</keyword>
<evidence type="ECO:0000256" key="3">
    <source>
        <dbReference type="ARBA" id="ARBA00022833"/>
    </source>
</evidence>
<evidence type="ECO:0000313" key="10">
    <source>
        <dbReference type="Proteomes" id="UP000050761"/>
    </source>
</evidence>
<organism evidence="10 11">
    <name type="scientific">Heligmosomoides polygyrus</name>
    <name type="common">Parasitic roundworm</name>
    <dbReference type="NCBI Taxonomy" id="6339"/>
    <lineage>
        <taxon>Eukaryota</taxon>
        <taxon>Metazoa</taxon>
        <taxon>Ecdysozoa</taxon>
        <taxon>Nematoda</taxon>
        <taxon>Chromadorea</taxon>
        <taxon>Rhabditida</taxon>
        <taxon>Rhabditina</taxon>
        <taxon>Rhabditomorpha</taxon>
        <taxon>Strongyloidea</taxon>
        <taxon>Heligmosomidae</taxon>
        <taxon>Heligmosomoides</taxon>
    </lineage>
</organism>
<dbReference type="GO" id="GO:0003700">
    <property type="term" value="F:DNA-binding transcription factor activity"/>
    <property type="evidence" value="ECO:0007669"/>
    <property type="project" value="InterPro"/>
</dbReference>
<keyword evidence="2" id="KW-0863">Zinc-finger</keyword>
<keyword evidence="3" id="KW-0862">Zinc</keyword>
<accession>A0A183FE80</accession>
<evidence type="ECO:0000256" key="2">
    <source>
        <dbReference type="ARBA" id="ARBA00022771"/>
    </source>
</evidence>
<dbReference type="PROSITE" id="PS51030">
    <property type="entry name" value="NUCLEAR_REC_DBD_2"/>
    <property type="match status" value="1"/>
</dbReference>
<dbReference type="GO" id="GO:0043565">
    <property type="term" value="F:sequence-specific DNA binding"/>
    <property type="evidence" value="ECO:0007669"/>
    <property type="project" value="InterPro"/>
</dbReference>
<dbReference type="PANTHER" id="PTHR46011:SF32">
    <property type="entry name" value="NUCLEAR HORMONE RECEPTOR FAMILY"/>
    <property type="match status" value="1"/>
</dbReference>
<dbReference type="PANTHER" id="PTHR46011">
    <property type="entry name" value="NUCLEAR HORMONE RECEPTOR FAMILY MEMBER NHR-86-RELATED"/>
    <property type="match status" value="1"/>
</dbReference>
<evidence type="ECO:0000256" key="4">
    <source>
        <dbReference type="ARBA" id="ARBA00023015"/>
    </source>
</evidence>
<proteinExistence type="predicted"/>